<proteinExistence type="predicted"/>
<accession>A0ABV6HFC0</accession>
<feature type="chain" id="PRO_5046633683" description="Lipoprotein" evidence="1">
    <location>
        <begin position="22"/>
        <end position="509"/>
    </location>
</feature>
<sequence>MKTLLYKSCLLFLLFPFLFLSCEKPAPQLPTKPQEETLHTVRFKLKGFSTSITPLASPHSLSLSRLSSHGAPSLVSAMPLEPSPQEQYVYFWSFNEENLLPDIAINTSSASISFQAADTSPGFTAGYGLSPYPAGRSLSLKGLQSLVITMPLTGVSEISKLAFDVGSSGTGPKNFSLYFSTDNGNSYTLLSADNQFANTKDNARNSYEFNLSDLRTIIQAQRLTIKIEPFEGERGDANDFDPNRGTFKLDNFRLSGIYNQDRPEESTDNISKIHYFIFNADDHLLALQGSTTFNPSDEGVDLSFKLSSGSYYAFITSNVSKAELLLPQVLTTASDLYLSNHFSNHDAHIFGAHIPHLEVNSNTQIDVSLKRYFSQVKFEFTDEEDLAHVRKISIHSEHAPLVYTPFSTSPSSVEDEATNIVFYPLFNSDHKSLSFNQFIGDVSNPVELGYIVNVYDEDDTLLRTFTVSSSIKNNVQLLFKGKLLVDADKQNQFQIEWNQAWDDNRTETF</sequence>
<protein>
    <recommendedName>
        <fullName evidence="4">Lipoprotein</fullName>
    </recommendedName>
</protein>
<evidence type="ECO:0000313" key="3">
    <source>
        <dbReference type="Proteomes" id="UP001589774"/>
    </source>
</evidence>
<gene>
    <name evidence="2" type="ORF">ACFFI0_04745</name>
</gene>
<evidence type="ECO:0000313" key="2">
    <source>
        <dbReference type="EMBL" id="MFC0317600.1"/>
    </source>
</evidence>
<organism evidence="2 3">
    <name type="scientific">Olivibacter oleidegradans</name>
    <dbReference type="NCBI Taxonomy" id="760123"/>
    <lineage>
        <taxon>Bacteria</taxon>
        <taxon>Pseudomonadati</taxon>
        <taxon>Bacteroidota</taxon>
        <taxon>Sphingobacteriia</taxon>
        <taxon>Sphingobacteriales</taxon>
        <taxon>Sphingobacteriaceae</taxon>
        <taxon>Olivibacter</taxon>
    </lineage>
</organism>
<dbReference type="RefSeq" id="WP_130854524.1">
    <property type="nucleotide sequence ID" value="NZ_JBHLWO010000001.1"/>
</dbReference>
<evidence type="ECO:0008006" key="4">
    <source>
        <dbReference type="Google" id="ProtNLM"/>
    </source>
</evidence>
<reference evidence="2 3" key="1">
    <citation type="submission" date="2024-09" db="EMBL/GenBank/DDBJ databases">
        <authorList>
            <person name="Sun Q."/>
            <person name="Mori K."/>
        </authorList>
    </citation>
    <scope>NUCLEOTIDE SEQUENCE [LARGE SCALE GENOMIC DNA]</scope>
    <source>
        <strain evidence="2 3">CCM 7765</strain>
    </source>
</reference>
<feature type="signal peptide" evidence="1">
    <location>
        <begin position="1"/>
        <end position="21"/>
    </location>
</feature>
<comment type="caution">
    <text evidence="2">The sequence shown here is derived from an EMBL/GenBank/DDBJ whole genome shotgun (WGS) entry which is preliminary data.</text>
</comment>
<keyword evidence="3" id="KW-1185">Reference proteome</keyword>
<keyword evidence="1" id="KW-0732">Signal</keyword>
<dbReference type="Proteomes" id="UP001589774">
    <property type="component" value="Unassembled WGS sequence"/>
</dbReference>
<dbReference type="PROSITE" id="PS51257">
    <property type="entry name" value="PROKAR_LIPOPROTEIN"/>
    <property type="match status" value="1"/>
</dbReference>
<name>A0ABV6HFC0_9SPHI</name>
<dbReference type="EMBL" id="JBHLWO010000001">
    <property type="protein sequence ID" value="MFC0317600.1"/>
    <property type="molecule type" value="Genomic_DNA"/>
</dbReference>
<evidence type="ECO:0000256" key="1">
    <source>
        <dbReference type="SAM" id="SignalP"/>
    </source>
</evidence>